<evidence type="ECO:0000256" key="2">
    <source>
        <dbReference type="ARBA" id="ARBA00008643"/>
    </source>
</evidence>
<keyword evidence="17" id="KW-1185">Reference proteome</keyword>
<keyword evidence="8" id="KW-0131">Cell cycle</keyword>
<evidence type="ECO:0000313" key="12">
    <source>
        <dbReference type="EMBL" id="ONH74779.1"/>
    </source>
</evidence>
<dbReference type="Proteomes" id="UP000249293">
    <property type="component" value="Chromosome 2"/>
</dbReference>
<reference evidence="13 16" key="5">
    <citation type="submission" date="2017-05" db="EMBL/GenBank/DDBJ databases">
        <title>The Genome Sequence of Candida krusei Ckrusei653.</title>
        <authorList>
            <person name="Cuomo C."/>
            <person name="Forche A."/>
            <person name="Young S."/>
            <person name="Abouelleil A."/>
            <person name="Cao P."/>
            <person name="Chapman S."/>
            <person name="Cusick C."/>
            <person name="Shea T."/>
            <person name="Nusbaum C."/>
            <person name="Birren B."/>
        </authorList>
    </citation>
    <scope>NUCLEOTIDE SEQUENCE [LARGE SCALE GENOMIC DNA]</scope>
    <source>
        <strain evidence="13 16">Ckrusei653</strain>
    </source>
</reference>
<dbReference type="GO" id="GO:0000070">
    <property type="term" value="P:mitotic sister chromatid segregation"/>
    <property type="evidence" value="ECO:0007669"/>
    <property type="project" value="TreeGrafter"/>
</dbReference>
<reference evidence="11" key="2">
    <citation type="submission" date="2014-08" db="EMBL/GenBank/DDBJ databases">
        <title>Exploiting Issatchenkia orientalis SD108 for Succinic Acid Production.</title>
        <authorList>
            <person name="Xiao H."/>
            <person name="Shao Z."/>
            <person name="Jiang Y."/>
            <person name="Dole S."/>
            <person name="Zhao H."/>
        </authorList>
    </citation>
    <scope>NUCLEOTIDE SEQUENCE [LARGE SCALE GENOMIC DNA]</scope>
    <source>
        <strain evidence="11">SD108</strain>
    </source>
</reference>
<dbReference type="EMBL" id="JQFK01000012">
    <property type="protein sequence ID" value="KGK39140.1"/>
    <property type="molecule type" value="Genomic_DNA"/>
</dbReference>
<evidence type="ECO:0000256" key="6">
    <source>
        <dbReference type="ARBA" id="ARBA00022838"/>
    </source>
</evidence>
<gene>
    <name evidence="12" type="ORF">BOH78_2226</name>
    <name evidence="10" type="ORF">C5L36_0B04000</name>
    <name evidence="13" type="ORF">CAS74_003498</name>
    <name evidence="11" type="ORF">JL09_g1727</name>
</gene>
<dbReference type="PANTHER" id="PTHR14527:SF2">
    <property type="entry name" value="PROTEIN MIS12 HOMOLOG"/>
    <property type="match status" value="1"/>
</dbReference>
<protein>
    <submittedName>
        <fullName evidence="12">Kinetochore-associated protein MTW1</fullName>
    </submittedName>
</protein>
<keyword evidence="5" id="KW-0498">Mitosis</keyword>
<name>A0A099P2H5_PICKU</name>
<evidence type="ECO:0000256" key="9">
    <source>
        <dbReference type="ARBA" id="ARBA00023328"/>
    </source>
</evidence>
<comment type="similarity">
    <text evidence="2">Belongs to the mis12 family.</text>
</comment>
<reference evidence="12" key="4">
    <citation type="submission" date="2017-01" db="EMBL/GenBank/DDBJ databases">
        <authorList>
            <person name="Mah S.A."/>
            <person name="Swanson W.J."/>
            <person name="Moy G.W."/>
            <person name="Vacquier V.D."/>
        </authorList>
    </citation>
    <scope>NUCLEOTIDE SEQUENCE [LARGE SCALE GENOMIC DNA]</scope>
    <source>
        <strain evidence="12">129</strain>
    </source>
</reference>
<dbReference type="GO" id="GO:0000444">
    <property type="term" value="C:MIS12/MIND type complex"/>
    <property type="evidence" value="ECO:0007669"/>
    <property type="project" value="TreeGrafter"/>
</dbReference>
<dbReference type="InterPro" id="IPR008685">
    <property type="entry name" value="Centromere_Mis12"/>
</dbReference>
<proteinExistence type="inferred from homology"/>
<dbReference type="HOGENOM" id="CLU_046437_0_0_1"/>
<dbReference type="OrthoDB" id="1884855at2759"/>
<evidence type="ECO:0000313" key="10">
    <source>
        <dbReference type="EMBL" id="AWU75148.1"/>
    </source>
</evidence>
<reference evidence="14" key="1">
    <citation type="journal article" date="2014" name="Microb. Cell Fact.">
        <title>Exploiting Issatchenkia orientalis SD108 for succinic acid production.</title>
        <authorList>
            <person name="Xiao H."/>
            <person name="Shao Z."/>
            <person name="Jiang Y."/>
            <person name="Dole S."/>
            <person name="Zhao H."/>
        </authorList>
    </citation>
    <scope>NUCLEOTIDE SEQUENCE [LARGE SCALE GENOMIC DNA]</scope>
    <source>
        <strain evidence="14">SD108</strain>
    </source>
</reference>
<accession>A0A099P2H5</accession>
<dbReference type="Pfam" id="PF05859">
    <property type="entry name" value="Mis12"/>
    <property type="match status" value="1"/>
</dbReference>
<keyword evidence="3" id="KW-0158">Chromosome</keyword>
<evidence type="ECO:0000313" key="15">
    <source>
        <dbReference type="Proteomes" id="UP000189274"/>
    </source>
</evidence>
<keyword evidence="6" id="KW-0995">Kinetochore</keyword>
<comment type="subcellular location">
    <subcellularLocation>
        <location evidence="1">Chromosome</location>
        <location evidence="1">Centromere</location>
        <location evidence="1">Kinetochore</location>
    </subcellularLocation>
</comment>
<dbReference type="Proteomes" id="UP000195871">
    <property type="component" value="Unassembled WGS sequence"/>
</dbReference>
<reference evidence="15" key="3">
    <citation type="journal article" date="2017" name="Genome Announc.">
        <title>Genome sequences of Cyberlindnera fabianii 65, Pichia kudriavzevii 129, and Saccharomyces cerevisiae 131 isolated from fermented masau fruits in Zimbabwe.</title>
        <authorList>
            <person name="van Rijswijck I.M.H."/>
            <person name="Derks M.F.L."/>
            <person name="Abee T."/>
            <person name="de Ridder D."/>
            <person name="Smid E.J."/>
        </authorList>
    </citation>
    <scope>NUCLEOTIDE SEQUENCE [LARGE SCALE GENOMIC DNA]</scope>
    <source>
        <strain evidence="15">129</strain>
    </source>
</reference>
<dbReference type="EMBL" id="CP028774">
    <property type="protein sequence ID" value="AWU75148.1"/>
    <property type="molecule type" value="Genomic_DNA"/>
</dbReference>
<evidence type="ECO:0000256" key="8">
    <source>
        <dbReference type="ARBA" id="ARBA00023306"/>
    </source>
</evidence>
<evidence type="ECO:0000256" key="7">
    <source>
        <dbReference type="ARBA" id="ARBA00023054"/>
    </source>
</evidence>
<evidence type="ECO:0000313" key="13">
    <source>
        <dbReference type="EMBL" id="OUT21380.1"/>
    </source>
</evidence>
<dbReference type="VEuPathDB" id="FungiDB:C5L36_0B04000"/>
<dbReference type="GO" id="GO:0005634">
    <property type="term" value="C:nucleus"/>
    <property type="evidence" value="ECO:0007669"/>
    <property type="project" value="InterPro"/>
</dbReference>
<evidence type="ECO:0000256" key="5">
    <source>
        <dbReference type="ARBA" id="ARBA00022776"/>
    </source>
</evidence>
<dbReference type="Proteomes" id="UP000189274">
    <property type="component" value="Unassembled WGS sequence"/>
</dbReference>
<evidence type="ECO:0000313" key="14">
    <source>
        <dbReference type="Proteomes" id="UP000029867"/>
    </source>
</evidence>
<evidence type="ECO:0000313" key="17">
    <source>
        <dbReference type="Proteomes" id="UP000249293"/>
    </source>
</evidence>
<dbReference type="EMBL" id="NHMM01000005">
    <property type="protein sequence ID" value="OUT21380.1"/>
    <property type="molecule type" value="Genomic_DNA"/>
</dbReference>
<dbReference type="Proteomes" id="UP000029867">
    <property type="component" value="Unassembled WGS sequence"/>
</dbReference>
<keyword evidence="9" id="KW-0137">Centromere</keyword>
<dbReference type="PANTHER" id="PTHR14527">
    <property type="entry name" value="PROTEIN MIS12 HOMOLOG"/>
    <property type="match status" value="1"/>
</dbReference>
<organism evidence="11 14">
    <name type="scientific">Pichia kudriavzevii</name>
    <name type="common">Yeast</name>
    <name type="synonym">Issatchenkia orientalis</name>
    <dbReference type="NCBI Taxonomy" id="4909"/>
    <lineage>
        <taxon>Eukaryota</taxon>
        <taxon>Fungi</taxon>
        <taxon>Dikarya</taxon>
        <taxon>Ascomycota</taxon>
        <taxon>Saccharomycotina</taxon>
        <taxon>Pichiomycetes</taxon>
        <taxon>Pichiales</taxon>
        <taxon>Pichiaceae</taxon>
        <taxon>Pichia</taxon>
    </lineage>
</organism>
<evidence type="ECO:0000256" key="1">
    <source>
        <dbReference type="ARBA" id="ARBA00004629"/>
    </source>
</evidence>
<dbReference type="GO" id="GO:0051301">
    <property type="term" value="P:cell division"/>
    <property type="evidence" value="ECO:0007669"/>
    <property type="project" value="UniProtKB-KW"/>
</dbReference>
<dbReference type="eggNOG" id="ENOG502S72R">
    <property type="taxonomic scope" value="Eukaryota"/>
</dbReference>
<dbReference type="AlphaFoldDB" id="A0A099P2H5"/>
<dbReference type="EMBL" id="MQVM01000008">
    <property type="protein sequence ID" value="ONH74779.1"/>
    <property type="molecule type" value="Genomic_DNA"/>
</dbReference>
<dbReference type="GO" id="GO:0051382">
    <property type="term" value="P:kinetochore assembly"/>
    <property type="evidence" value="ECO:0007669"/>
    <property type="project" value="TreeGrafter"/>
</dbReference>
<evidence type="ECO:0000313" key="11">
    <source>
        <dbReference type="EMBL" id="KGK39140.1"/>
    </source>
</evidence>
<keyword evidence="4" id="KW-0132">Cell division</keyword>
<keyword evidence="7" id="KW-0175">Coiled coil</keyword>
<evidence type="ECO:0000256" key="4">
    <source>
        <dbReference type="ARBA" id="ARBA00022618"/>
    </source>
</evidence>
<sequence length="305" mass="35990">MSNDAAIELKSMRLLTEHFGYPPIEVIDDIINAINDIMYRCTEQLEQILLTQKEQLDEEKRVRTREIRKKREEEDIIIDEGRLDDGSATEAFTIKDIQMGTATLESYFEHHINRNFDKFELYAFRNVFNLPYDLVKGGYIRMKHHESIKLDDVEDINETDNQLTQEIFEKIQDIRFEMKLNKVLNESLEKCTKLSKVAKVIKLKLEPFLSERNKQVMAKLSPLNDTLLYLIKQARTVMAKIDEIKDSITDERIMCKLREKSEEDEQLNHRIDMMIDNMNRYSRTVDSKAQHSTGKVEQQLANFFT</sequence>
<reference evidence="10 17" key="6">
    <citation type="submission" date="2018-06" db="EMBL/GenBank/DDBJ databases">
        <title>Population genomics shows no distinction between pathogenic Candida krusei and environmental Pichia kudriavzevii: One species, four names.</title>
        <authorList>
            <person name="Douglass A.P."/>
            <person name="Offei B."/>
            <person name="Braun-Galleani S."/>
            <person name="Coughlan A.Y."/>
            <person name="Martos A."/>
            <person name="Ortiz-Merino R.A."/>
            <person name="Byrne K.P."/>
            <person name="Wolfe K.H."/>
        </authorList>
    </citation>
    <scope>NUCLEOTIDE SEQUENCE [LARGE SCALE GENOMIC DNA]</scope>
    <source>
        <strain evidence="10 17">CBS573</strain>
    </source>
</reference>
<evidence type="ECO:0000313" key="16">
    <source>
        <dbReference type="Proteomes" id="UP000195871"/>
    </source>
</evidence>
<evidence type="ECO:0000256" key="3">
    <source>
        <dbReference type="ARBA" id="ARBA00022454"/>
    </source>
</evidence>